<dbReference type="Gene3D" id="2.60.120.10">
    <property type="entry name" value="Jelly Rolls"/>
    <property type="match status" value="1"/>
</dbReference>
<evidence type="ECO:0000256" key="7">
    <source>
        <dbReference type="ARBA" id="ARBA00023136"/>
    </source>
</evidence>
<evidence type="ECO:0000259" key="15">
    <source>
        <dbReference type="PROSITE" id="PS50042"/>
    </source>
</evidence>
<dbReference type="InterPro" id="IPR005821">
    <property type="entry name" value="Ion_trans_dom"/>
</dbReference>
<gene>
    <name evidence="16" type="ORF">ACJMK2_035747</name>
</gene>
<comment type="caution">
    <text evidence="16">The sequence shown here is derived from an EMBL/GenBank/DDBJ whole genome shotgun (WGS) entry which is preliminary data.</text>
</comment>
<feature type="transmembrane region" description="Helical" evidence="14">
    <location>
        <begin position="74"/>
        <end position="98"/>
    </location>
</feature>
<comment type="subcellular location">
    <subcellularLocation>
        <location evidence="1">Membrane</location>
        <topology evidence="1">Multi-pass membrane protein</topology>
    </subcellularLocation>
</comment>
<dbReference type="PANTHER" id="PTHR45638">
    <property type="entry name" value="CYCLIC NUCLEOTIDE-GATED CATION CHANNEL SUBUNIT A"/>
    <property type="match status" value="1"/>
</dbReference>
<dbReference type="InterPro" id="IPR014710">
    <property type="entry name" value="RmlC-like_jellyroll"/>
</dbReference>
<protein>
    <recommendedName>
        <fullName evidence="15">Cyclic nucleotide-binding domain-containing protein</fullName>
    </recommendedName>
</protein>
<sequence>FVRKHASDCIDEGDENVFADASGSEHAEKCYDTDTEIETPEWELGIRRSSKSENLSTNDLTLSDVILDPDGNVAYYWLSIVTAAVVYNIAVVILRLAFIEMRNANQLFYVLDSIGDIIYMVDVAIQFRMSFYEDGCLVLHPDKISQRYTSQSRFIFDVAAILPIGTLISILTDILPVLARVPRLLKYPAMARFFDATDSRTNNPYLVRALKLSLYLWTVIHWIGCIYYMVSLYEGLGVNAWVYPGTDDYSPFLRKYIRVTYWSLMTLTTIGERPSPETDLEYVFTGLTFLIGVFLFAAVVGNVGDVISNINAARQEYQSRQVKIFEECEESLLHELVLKLRAQIYSPGDYICRIGEIGREMFIVNHGKVEILVPNASTRKRMVVATLTPGNYFGEISLLKLVEGQNRRTADVRSVGFSELLRLSRRDLMSALVEYPQAKKILEAQAKERMNKTKQVRTATIDESLSLDQSTSDTPQKKNDVFQQFVTSDNFRKLLSTKNNEVTELRKALDELKSFVSPVMKQSNELLTSKCDELQCMLDAERAEHERTKVKLSALESSIRQSSSLRHSLHADHRSERCYKENGNSTVNRNSKLSANEISSSNIYLTPPSSMGNKRKLKRQTQTFSDSQRELRTLPVTVPHQEQTIPDICISVPSHQTDDTLDLDNPDSLELVRSLLEMESDKSSYNSDANEASEYDSSDME</sequence>
<dbReference type="FunFam" id="2.60.120.10:FF:000020">
    <property type="entry name" value="Cyclic nucleotide-gated channel beta 3"/>
    <property type="match status" value="1"/>
</dbReference>
<keyword evidence="17" id="KW-1185">Reference proteome</keyword>
<evidence type="ECO:0000313" key="16">
    <source>
        <dbReference type="EMBL" id="KAL3872523.1"/>
    </source>
</evidence>
<dbReference type="AlphaFoldDB" id="A0ABD3WGZ3"/>
<keyword evidence="6" id="KW-0406">Ion transport</keyword>
<evidence type="ECO:0000256" key="3">
    <source>
        <dbReference type="ARBA" id="ARBA00022606"/>
    </source>
</evidence>
<evidence type="ECO:0000256" key="4">
    <source>
        <dbReference type="ARBA" id="ARBA00022692"/>
    </source>
</evidence>
<dbReference type="InterPro" id="IPR018490">
    <property type="entry name" value="cNMP-bd_dom_sf"/>
</dbReference>
<comment type="catalytic activity">
    <reaction evidence="10">
        <text>K(+)(in) = K(+)(out)</text>
        <dbReference type="Rhea" id="RHEA:29463"/>
        <dbReference type="ChEBI" id="CHEBI:29103"/>
    </reaction>
</comment>
<dbReference type="InterPro" id="IPR050866">
    <property type="entry name" value="CNG_cation_channel"/>
</dbReference>
<keyword evidence="9" id="KW-0407">Ion channel</keyword>
<accession>A0ABD3WGZ3</accession>
<dbReference type="Pfam" id="PF00520">
    <property type="entry name" value="Ion_trans"/>
    <property type="match status" value="1"/>
</dbReference>
<evidence type="ECO:0000256" key="11">
    <source>
        <dbReference type="ARBA" id="ARBA00036239"/>
    </source>
</evidence>
<organism evidence="16 17">
    <name type="scientific">Sinanodonta woodiana</name>
    <name type="common">Chinese pond mussel</name>
    <name type="synonym">Anodonta woodiana</name>
    <dbReference type="NCBI Taxonomy" id="1069815"/>
    <lineage>
        <taxon>Eukaryota</taxon>
        <taxon>Metazoa</taxon>
        <taxon>Spiralia</taxon>
        <taxon>Lophotrochozoa</taxon>
        <taxon>Mollusca</taxon>
        <taxon>Bivalvia</taxon>
        <taxon>Autobranchia</taxon>
        <taxon>Heteroconchia</taxon>
        <taxon>Palaeoheterodonta</taxon>
        <taxon>Unionida</taxon>
        <taxon>Unionoidea</taxon>
        <taxon>Unionidae</taxon>
        <taxon>Unioninae</taxon>
        <taxon>Sinanodonta</taxon>
    </lineage>
</organism>
<dbReference type="PROSITE" id="PS00889">
    <property type="entry name" value="CNMP_BINDING_2"/>
    <property type="match status" value="1"/>
</dbReference>
<proteinExistence type="predicted"/>
<dbReference type="GO" id="GO:0016020">
    <property type="term" value="C:membrane"/>
    <property type="evidence" value="ECO:0007669"/>
    <property type="project" value="UniProtKB-SubCell"/>
</dbReference>
<evidence type="ECO:0000256" key="13">
    <source>
        <dbReference type="SAM" id="MobiDB-lite"/>
    </source>
</evidence>
<dbReference type="InterPro" id="IPR000595">
    <property type="entry name" value="cNMP-bd_dom"/>
</dbReference>
<evidence type="ECO:0000256" key="12">
    <source>
        <dbReference type="SAM" id="Coils"/>
    </source>
</evidence>
<dbReference type="InterPro" id="IPR018488">
    <property type="entry name" value="cNMP-bd_CS"/>
</dbReference>
<keyword evidence="4 14" id="KW-0812">Transmembrane</keyword>
<feature type="coiled-coil region" evidence="12">
    <location>
        <begin position="524"/>
        <end position="558"/>
    </location>
</feature>
<keyword evidence="8" id="KW-1071">Ligand-gated ion channel</keyword>
<evidence type="ECO:0000256" key="14">
    <source>
        <dbReference type="SAM" id="Phobius"/>
    </source>
</evidence>
<dbReference type="GO" id="GO:0034220">
    <property type="term" value="P:monoatomic ion transmembrane transport"/>
    <property type="evidence" value="ECO:0007669"/>
    <property type="project" value="UniProtKB-KW"/>
</dbReference>
<feature type="transmembrane region" description="Helical" evidence="14">
    <location>
        <begin position="282"/>
        <end position="301"/>
    </location>
</feature>
<dbReference type="FunFam" id="1.10.287.70:FF:000072">
    <property type="entry name" value="Cyclic nucleotide gated channel beta 3"/>
    <property type="match status" value="1"/>
</dbReference>
<keyword evidence="12" id="KW-0175">Coiled coil</keyword>
<dbReference type="Proteomes" id="UP001634394">
    <property type="component" value="Unassembled WGS sequence"/>
</dbReference>
<dbReference type="PROSITE" id="PS50042">
    <property type="entry name" value="CNMP_BINDING_3"/>
    <property type="match status" value="1"/>
</dbReference>
<keyword evidence="2" id="KW-0813">Transport</keyword>
<dbReference type="SUPFAM" id="SSF51206">
    <property type="entry name" value="cAMP-binding domain-like"/>
    <property type="match status" value="1"/>
</dbReference>
<dbReference type="Pfam" id="PF00027">
    <property type="entry name" value="cNMP_binding"/>
    <property type="match status" value="1"/>
</dbReference>
<feature type="domain" description="Cyclic nucleotide-binding" evidence="15">
    <location>
        <begin position="324"/>
        <end position="449"/>
    </location>
</feature>
<evidence type="ECO:0000256" key="8">
    <source>
        <dbReference type="ARBA" id="ARBA00023286"/>
    </source>
</evidence>
<dbReference type="SUPFAM" id="SSF81324">
    <property type="entry name" value="Voltage-gated potassium channels"/>
    <property type="match status" value="1"/>
</dbReference>
<evidence type="ECO:0000256" key="1">
    <source>
        <dbReference type="ARBA" id="ARBA00004141"/>
    </source>
</evidence>
<dbReference type="PROSITE" id="PS00888">
    <property type="entry name" value="CNMP_BINDING_1"/>
    <property type="match status" value="1"/>
</dbReference>
<dbReference type="PANTHER" id="PTHR45638:SF13">
    <property type="entry name" value="CYCLIC NUCLEOTIDE-BINDING DOMAIN-CONTAINING PROTEIN"/>
    <property type="match status" value="1"/>
</dbReference>
<name>A0ABD3WGZ3_SINWO</name>
<evidence type="ECO:0000313" key="17">
    <source>
        <dbReference type="Proteomes" id="UP001634394"/>
    </source>
</evidence>
<evidence type="ECO:0000256" key="5">
    <source>
        <dbReference type="ARBA" id="ARBA00022989"/>
    </source>
</evidence>
<evidence type="ECO:0000256" key="2">
    <source>
        <dbReference type="ARBA" id="ARBA00022448"/>
    </source>
</evidence>
<feature type="non-terminal residue" evidence="16">
    <location>
        <position position="1"/>
    </location>
</feature>
<keyword evidence="5 14" id="KW-1133">Transmembrane helix</keyword>
<feature type="transmembrane region" description="Helical" evidence="14">
    <location>
        <begin position="154"/>
        <end position="179"/>
    </location>
</feature>
<feature type="region of interest" description="Disordered" evidence="13">
    <location>
        <begin position="678"/>
        <end position="701"/>
    </location>
</feature>
<feature type="compositionally biased region" description="Acidic residues" evidence="13">
    <location>
        <begin position="691"/>
        <end position="701"/>
    </location>
</feature>
<reference evidence="16 17" key="1">
    <citation type="submission" date="2024-11" db="EMBL/GenBank/DDBJ databases">
        <title>Chromosome-level genome assembly of the freshwater bivalve Anodonta woodiana.</title>
        <authorList>
            <person name="Chen X."/>
        </authorList>
    </citation>
    <scope>NUCLEOTIDE SEQUENCE [LARGE SCALE GENOMIC DNA]</scope>
    <source>
        <strain evidence="16">MN2024</strain>
        <tissue evidence="16">Gills</tissue>
    </source>
</reference>
<dbReference type="EMBL" id="JBJQND010000006">
    <property type="protein sequence ID" value="KAL3872523.1"/>
    <property type="molecule type" value="Genomic_DNA"/>
</dbReference>
<evidence type="ECO:0000256" key="10">
    <source>
        <dbReference type="ARBA" id="ARBA00034430"/>
    </source>
</evidence>
<evidence type="ECO:0000256" key="9">
    <source>
        <dbReference type="ARBA" id="ARBA00023303"/>
    </source>
</evidence>
<feature type="transmembrane region" description="Helical" evidence="14">
    <location>
        <begin position="212"/>
        <end position="230"/>
    </location>
</feature>
<dbReference type="SMART" id="SM00100">
    <property type="entry name" value="cNMP"/>
    <property type="match status" value="1"/>
</dbReference>
<dbReference type="Gene3D" id="1.10.287.70">
    <property type="match status" value="1"/>
</dbReference>
<keyword evidence="3" id="KW-0716">Sensory transduction</keyword>
<evidence type="ECO:0000256" key="6">
    <source>
        <dbReference type="ARBA" id="ARBA00023065"/>
    </source>
</evidence>
<dbReference type="CDD" id="cd00038">
    <property type="entry name" value="CAP_ED"/>
    <property type="match status" value="1"/>
</dbReference>
<keyword evidence="7 14" id="KW-0472">Membrane</keyword>
<comment type="catalytic activity">
    <reaction evidence="11">
        <text>Na(+)(in) = Na(+)(out)</text>
        <dbReference type="Rhea" id="RHEA:34963"/>
        <dbReference type="ChEBI" id="CHEBI:29101"/>
    </reaction>
</comment>